<dbReference type="GO" id="GO:0004422">
    <property type="term" value="F:hypoxanthine phosphoribosyltransferase activity"/>
    <property type="evidence" value="ECO:0007669"/>
    <property type="project" value="TreeGrafter"/>
</dbReference>
<dbReference type="InterPro" id="IPR050408">
    <property type="entry name" value="HGPRT"/>
</dbReference>
<reference evidence="3 4" key="1">
    <citation type="submission" date="2018-02" db="EMBL/GenBank/DDBJ databases">
        <title>Insights into the biology of acidophilic members of the Acidiferrobacteraceae family derived from comparative genomic analyses.</title>
        <authorList>
            <person name="Issotta F."/>
            <person name="Thyssen C."/>
            <person name="Mena C."/>
            <person name="Moya A."/>
            <person name="Bellenberg S."/>
            <person name="Sproer C."/>
            <person name="Covarrubias P.C."/>
            <person name="Sand W."/>
            <person name="Quatrini R."/>
            <person name="Vera M."/>
        </authorList>
    </citation>
    <scope>NUCLEOTIDE SEQUENCE [LARGE SCALE GENOMIC DNA]</scope>
    <source>
        <strain evidence="4">m-1</strain>
    </source>
</reference>
<dbReference type="GO" id="GO:0006178">
    <property type="term" value="P:guanine salvage"/>
    <property type="evidence" value="ECO:0007669"/>
    <property type="project" value="TreeGrafter"/>
</dbReference>
<comment type="catalytic activity">
    <reaction evidence="2">
        <text>IMP + diphosphate = hypoxanthine + 5-phospho-alpha-D-ribose 1-diphosphate</text>
        <dbReference type="Rhea" id="RHEA:17973"/>
        <dbReference type="ChEBI" id="CHEBI:17368"/>
        <dbReference type="ChEBI" id="CHEBI:33019"/>
        <dbReference type="ChEBI" id="CHEBI:58017"/>
        <dbReference type="ChEBI" id="CHEBI:58053"/>
        <dbReference type="EC" id="2.4.2.8"/>
    </reaction>
    <physiologicalReaction direction="right-to-left" evidence="2">
        <dbReference type="Rhea" id="RHEA:17975"/>
    </physiologicalReaction>
</comment>
<dbReference type="InterPro" id="IPR029057">
    <property type="entry name" value="PRTase-like"/>
</dbReference>
<dbReference type="AlphaFoldDB" id="A0A1C2FZI0"/>
<keyword evidence="4" id="KW-1185">Reference proteome</keyword>
<dbReference type="GO" id="GO:0046100">
    <property type="term" value="P:hypoxanthine metabolic process"/>
    <property type="evidence" value="ECO:0007669"/>
    <property type="project" value="TreeGrafter"/>
</dbReference>
<protein>
    <submittedName>
        <fullName evidence="3">Hypoxanthine-guanine phosphoribosyltransferase</fullName>
    </submittedName>
</protein>
<dbReference type="OrthoDB" id="9802824at2"/>
<name>A0A1C2FZI0_9GAMM</name>
<dbReference type="PANTHER" id="PTHR43340">
    <property type="entry name" value="HYPOXANTHINE-GUANINE PHOSPHORIBOSYLTRANSFERASE"/>
    <property type="match status" value="1"/>
</dbReference>
<dbReference type="GO" id="GO:0000287">
    <property type="term" value="F:magnesium ion binding"/>
    <property type="evidence" value="ECO:0007669"/>
    <property type="project" value="TreeGrafter"/>
</dbReference>
<proteinExistence type="predicted"/>
<dbReference type="Gene3D" id="3.40.50.2020">
    <property type="match status" value="1"/>
</dbReference>
<dbReference type="CDD" id="cd06223">
    <property type="entry name" value="PRTases_typeI"/>
    <property type="match status" value="1"/>
</dbReference>
<dbReference type="NCBIfam" id="NF006605">
    <property type="entry name" value="PRK09162.1"/>
    <property type="match status" value="1"/>
</dbReference>
<dbReference type="RefSeq" id="WP_065971624.1">
    <property type="nucleotide sequence ID" value="NZ_CP080624.1"/>
</dbReference>
<evidence type="ECO:0000256" key="1">
    <source>
        <dbReference type="ARBA" id="ARBA00048811"/>
    </source>
</evidence>
<dbReference type="GO" id="GO:0032264">
    <property type="term" value="P:IMP salvage"/>
    <property type="evidence" value="ECO:0007669"/>
    <property type="project" value="TreeGrafter"/>
</dbReference>
<keyword evidence="3" id="KW-0328">Glycosyltransferase</keyword>
<evidence type="ECO:0000313" key="3">
    <source>
        <dbReference type="EMBL" id="RCN58993.1"/>
    </source>
</evidence>
<dbReference type="EMBL" id="PSYR01000001">
    <property type="protein sequence ID" value="RCN58993.1"/>
    <property type="molecule type" value="Genomic_DNA"/>
</dbReference>
<comment type="caution">
    <text evidence="3">The sequence shown here is derived from an EMBL/GenBank/DDBJ whole genome shotgun (WGS) entry which is preliminary data.</text>
</comment>
<comment type="catalytic activity">
    <reaction evidence="1">
        <text>GMP + diphosphate = guanine + 5-phospho-alpha-D-ribose 1-diphosphate</text>
        <dbReference type="Rhea" id="RHEA:25424"/>
        <dbReference type="ChEBI" id="CHEBI:16235"/>
        <dbReference type="ChEBI" id="CHEBI:33019"/>
        <dbReference type="ChEBI" id="CHEBI:58017"/>
        <dbReference type="ChEBI" id="CHEBI:58115"/>
        <dbReference type="EC" id="2.4.2.8"/>
    </reaction>
    <physiologicalReaction direction="right-to-left" evidence="1">
        <dbReference type="Rhea" id="RHEA:25426"/>
    </physiologicalReaction>
</comment>
<dbReference type="Pfam" id="PF00156">
    <property type="entry name" value="Pribosyltran"/>
    <property type="match status" value="1"/>
</dbReference>
<evidence type="ECO:0000313" key="4">
    <source>
        <dbReference type="Proteomes" id="UP000253250"/>
    </source>
</evidence>
<sequence>MGEGDRASEARLAWQVLESAERIHAAADVDRALDHMALAIRDAVGRANPIMMVVMNGALVFAGHLLPRLAFPLEVDYVHATRYHGALTGGEIAWAAGPSLPVAGRTIVLLDDILDEGVTLAALADTLQARGAAAVLKAVLVTKKRVRAQGLEADFSGLDVPDRYVFGCGMDYNGFLRNTKDIFALP</sequence>
<dbReference type="Proteomes" id="UP000253250">
    <property type="component" value="Unassembled WGS sequence"/>
</dbReference>
<keyword evidence="3" id="KW-0808">Transferase</keyword>
<dbReference type="SUPFAM" id="SSF53271">
    <property type="entry name" value="PRTase-like"/>
    <property type="match status" value="1"/>
</dbReference>
<dbReference type="PANTHER" id="PTHR43340:SF1">
    <property type="entry name" value="HYPOXANTHINE PHOSPHORIBOSYLTRANSFERASE"/>
    <property type="match status" value="1"/>
</dbReference>
<dbReference type="InterPro" id="IPR000836">
    <property type="entry name" value="PRTase_dom"/>
</dbReference>
<organism evidence="3 4">
    <name type="scientific">Acidiferrobacter thiooxydans</name>
    <dbReference type="NCBI Taxonomy" id="163359"/>
    <lineage>
        <taxon>Bacteria</taxon>
        <taxon>Pseudomonadati</taxon>
        <taxon>Pseudomonadota</taxon>
        <taxon>Gammaproteobacteria</taxon>
        <taxon>Acidiferrobacterales</taxon>
        <taxon>Acidiferrobacteraceae</taxon>
        <taxon>Acidiferrobacter</taxon>
    </lineage>
</organism>
<dbReference type="GO" id="GO:0005829">
    <property type="term" value="C:cytosol"/>
    <property type="evidence" value="ECO:0007669"/>
    <property type="project" value="TreeGrafter"/>
</dbReference>
<evidence type="ECO:0000256" key="2">
    <source>
        <dbReference type="ARBA" id="ARBA00049402"/>
    </source>
</evidence>
<gene>
    <name evidence="3" type="ORF">C4900_04390</name>
</gene>
<dbReference type="STRING" id="163359.A9R16_01840"/>
<accession>A0A1C2FZI0</accession>
<dbReference type="GO" id="GO:0032263">
    <property type="term" value="P:GMP salvage"/>
    <property type="evidence" value="ECO:0007669"/>
    <property type="project" value="TreeGrafter"/>
</dbReference>